<organism evidence="5 6">
    <name type="scientific">Amanita thiersii Skay4041</name>
    <dbReference type="NCBI Taxonomy" id="703135"/>
    <lineage>
        <taxon>Eukaryota</taxon>
        <taxon>Fungi</taxon>
        <taxon>Dikarya</taxon>
        <taxon>Basidiomycota</taxon>
        <taxon>Agaricomycotina</taxon>
        <taxon>Agaricomycetes</taxon>
        <taxon>Agaricomycetidae</taxon>
        <taxon>Agaricales</taxon>
        <taxon>Pluteineae</taxon>
        <taxon>Amanitaceae</taxon>
        <taxon>Amanita</taxon>
    </lineage>
</organism>
<gene>
    <name evidence="5" type="ORF">AMATHDRAFT_74169</name>
</gene>
<dbReference type="STRING" id="703135.A0A2A9NXA3"/>
<dbReference type="InterPro" id="IPR047201">
    <property type="entry name" value="ERI-1_3'hExo-like"/>
</dbReference>
<dbReference type="SUPFAM" id="SSF53098">
    <property type="entry name" value="Ribonuclease H-like"/>
    <property type="match status" value="1"/>
</dbReference>
<keyword evidence="3" id="KW-0269">Exonuclease</keyword>
<evidence type="ECO:0000313" key="6">
    <source>
        <dbReference type="Proteomes" id="UP000242287"/>
    </source>
</evidence>
<protein>
    <recommendedName>
        <fullName evidence="4">Exonuclease domain-containing protein</fullName>
    </recommendedName>
</protein>
<keyword evidence="2" id="KW-0378">Hydrolase</keyword>
<dbReference type="InterPro" id="IPR012337">
    <property type="entry name" value="RNaseH-like_sf"/>
</dbReference>
<dbReference type="PANTHER" id="PTHR23044:SF61">
    <property type="entry name" value="3'-5' EXORIBONUCLEASE 1-RELATED"/>
    <property type="match status" value="1"/>
</dbReference>
<dbReference type="GO" id="GO:0000175">
    <property type="term" value="F:3'-5'-RNA exonuclease activity"/>
    <property type="evidence" value="ECO:0007669"/>
    <property type="project" value="InterPro"/>
</dbReference>
<dbReference type="Gene3D" id="3.30.420.10">
    <property type="entry name" value="Ribonuclease H-like superfamily/Ribonuclease H"/>
    <property type="match status" value="1"/>
</dbReference>
<dbReference type="AlphaFoldDB" id="A0A2A9NXA3"/>
<dbReference type="SMART" id="SM00479">
    <property type="entry name" value="EXOIII"/>
    <property type="match status" value="1"/>
</dbReference>
<dbReference type="GO" id="GO:0003676">
    <property type="term" value="F:nucleic acid binding"/>
    <property type="evidence" value="ECO:0007669"/>
    <property type="project" value="InterPro"/>
</dbReference>
<evidence type="ECO:0000256" key="3">
    <source>
        <dbReference type="ARBA" id="ARBA00022839"/>
    </source>
</evidence>
<dbReference type="PANTHER" id="PTHR23044">
    <property type="entry name" value="3'-5' EXONUCLEASE ERI1-RELATED"/>
    <property type="match status" value="1"/>
</dbReference>
<accession>A0A2A9NXA3</accession>
<evidence type="ECO:0000256" key="2">
    <source>
        <dbReference type="ARBA" id="ARBA00022801"/>
    </source>
</evidence>
<proteinExistence type="predicted"/>
<keyword evidence="1" id="KW-0540">Nuclease</keyword>
<dbReference type="InterPro" id="IPR013520">
    <property type="entry name" value="Ribonucl_H"/>
</dbReference>
<dbReference type="InterPro" id="IPR036397">
    <property type="entry name" value="RNaseH_sf"/>
</dbReference>
<dbReference type="OrthoDB" id="448399at2759"/>
<dbReference type="Pfam" id="PF00929">
    <property type="entry name" value="RNase_T"/>
    <property type="match status" value="1"/>
</dbReference>
<dbReference type="Proteomes" id="UP000242287">
    <property type="component" value="Unassembled WGS sequence"/>
</dbReference>
<sequence>MGCMLVPHTLRCDAFTARSACQASARQLTGQPYDAFLVLDVEATCREGTDLNYPNEIIEFPICLLRWKDSASDGRASKLEIVDEFRSFVKPTWRPTLAKFCTELTGVTQDQVNNAPLFPEVLTLCRQFLVKNGLIDCDTGRHLVTYCWCSDGPFDVRDFVVKQCFISKIVMPEWLQGDVLDIRMAVNNWLNYRTSRTTQSYGRLPTSGITRRSLNISAQLKALGLSEFQGRQHCGIDDCRNISRVLVELARRGISLQPNTVIYPDKRWHWMGKPGQVLDYALT</sequence>
<keyword evidence="6" id="KW-1185">Reference proteome</keyword>
<dbReference type="CDD" id="cd06133">
    <property type="entry name" value="ERI-1_3'hExo_like"/>
    <property type="match status" value="1"/>
</dbReference>
<evidence type="ECO:0000256" key="1">
    <source>
        <dbReference type="ARBA" id="ARBA00022722"/>
    </source>
</evidence>
<name>A0A2A9NXA3_9AGAR</name>
<dbReference type="EMBL" id="KZ301979">
    <property type="protein sequence ID" value="PFH52372.1"/>
    <property type="molecule type" value="Genomic_DNA"/>
</dbReference>
<dbReference type="InterPro" id="IPR051274">
    <property type="entry name" value="3-5_Exoribonuclease"/>
</dbReference>
<evidence type="ECO:0000259" key="4">
    <source>
        <dbReference type="SMART" id="SM00479"/>
    </source>
</evidence>
<reference evidence="5 6" key="1">
    <citation type="submission" date="2014-02" db="EMBL/GenBank/DDBJ databases">
        <title>Transposable element dynamics among asymbiotic and ectomycorrhizal Amanita fungi.</title>
        <authorList>
            <consortium name="DOE Joint Genome Institute"/>
            <person name="Hess J."/>
            <person name="Skrede I."/>
            <person name="Wolfe B."/>
            <person name="LaButti K."/>
            <person name="Ohm R.A."/>
            <person name="Grigoriev I.V."/>
            <person name="Pringle A."/>
        </authorList>
    </citation>
    <scope>NUCLEOTIDE SEQUENCE [LARGE SCALE GENOMIC DNA]</scope>
    <source>
        <strain evidence="5 6">SKay4041</strain>
    </source>
</reference>
<evidence type="ECO:0000313" key="5">
    <source>
        <dbReference type="EMBL" id="PFH52372.1"/>
    </source>
</evidence>
<feature type="domain" description="Exonuclease" evidence="4">
    <location>
        <begin position="35"/>
        <end position="255"/>
    </location>
</feature>